<protein>
    <submittedName>
        <fullName evidence="2">Uncharacterized protein</fullName>
    </submittedName>
</protein>
<reference evidence="2 3" key="1">
    <citation type="submission" date="2014-04" db="EMBL/GenBank/DDBJ databases">
        <title>Evolutionary Origins and Diversification of the Mycorrhizal Mutualists.</title>
        <authorList>
            <consortium name="DOE Joint Genome Institute"/>
            <consortium name="Mycorrhizal Genomics Consortium"/>
            <person name="Kohler A."/>
            <person name="Kuo A."/>
            <person name="Nagy L.G."/>
            <person name="Floudas D."/>
            <person name="Copeland A."/>
            <person name="Barry K.W."/>
            <person name="Cichocki N."/>
            <person name="Veneault-Fourrey C."/>
            <person name="LaButti K."/>
            <person name="Lindquist E.A."/>
            <person name="Lipzen A."/>
            <person name="Lundell T."/>
            <person name="Morin E."/>
            <person name="Murat C."/>
            <person name="Riley R."/>
            <person name="Ohm R."/>
            <person name="Sun H."/>
            <person name="Tunlid A."/>
            <person name="Henrissat B."/>
            <person name="Grigoriev I.V."/>
            <person name="Hibbett D.S."/>
            <person name="Martin F."/>
        </authorList>
    </citation>
    <scope>NUCLEOTIDE SEQUENCE [LARGE SCALE GENOMIC DNA]</scope>
    <source>
        <strain evidence="2 3">Koide BX008</strain>
    </source>
</reference>
<dbReference type="EMBL" id="KN818272">
    <property type="protein sequence ID" value="KIL62350.1"/>
    <property type="molecule type" value="Genomic_DNA"/>
</dbReference>
<evidence type="ECO:0000313" key="3">
    <source>
        <dbReference type="Proteomes" id="UP000054549"/>
    </source>
</evidence>
<organism evidence="2 3">
    <name type="scientific">Amanita muscaria (strain Koide BX008)</name>
    <dbReference type="NCBI Taxonomy" id="946122"/>
    <lineage>
        <taxon>Eukaryota</taxon>
        <taxon>Fungi</taxon>
        <taxon>Dikarya</taxon>
        <taxon>Basidiomycota</taxon>
        <taxon>Agaricomycotina</taxon>
        <taxon>Agaricomycetes</taxon>
        <taxon>Agaricomycetidae</taxon>
        <taxon>Agaricales</taxon>
        <taxon>Pluteineae</taxon>
        <taxon>Amanitaceae</taxon>
        <taxon>Amanita</taxon>
    </lineage>
</organism>
<sequence length="182" mass="20082">MFEHVRGSNLRIQSEGGIGMPYLIAVSFLISNISSASKFPRQRVTDTMTDRTAGYARIATLRTTPSSSDRDAPPPSRPEIPAAEMSNDKATPQPAPFKLRFNLNIAEQLGNFNVGSYQRNTGGVYKISGEKEGSEKNESGERHERQEFIADSENQPTVNLGKLHGDFNFGDDQLNEGGKYEL</sequence>
<proteinExistence type="predicted"/>
<evidence type="ECO:0000256" key="1">
    <source>
        <dbReference type="SAM" id="MobiDB-lite"/>
    </source>
</evidence>
<evidence type="ECO:0000313" key="2">
    <source>
        <dbReference type="EMBL" id="KIL62350.1"/>
    </source>
</evidence>
<gene>
    <name evidence="2" type="ORF">M378DRAFT_199231</name>
</gene>
<name>A0A0C2SGW1_AMAMK</name>
<accession>A0A0C2SGW1</accession>
<feature type="region of interest" description="Disordered" evidence="1">
    <location>
        <begin position="123"/>
        <end position="182"/>
    </location>
</feature>
<feature type="compositionally biased region" description="Basic and acidic residues" evidence="1">
    <location>
        <begin position="128"/>
        <end position="148"/>
    </location>
</feature>
<dbReference type="InParanoid" id="A0A0C2SGW1"/>
<feature type="region of interest" description="Disordered" evidence="1">
    <location>
        <begin position="44"/>
        <end position="95"/>
    </location>
</feature>
<dbReference type="Proteomes" id="UP000054549">
    <property type="component" value="Unassembled WGS sequence"/>
</dbReference>
<keyword evidence="3" id="KW-1185">Reference proteome</keyword>
<dbReference type="AlphaFoldDB" id="A0A0C2SGW1"/>
<dbReference type="HOGENOM" id="CLU_1730960_0_0_1"/>